<evidence type="ECO:0000313" key="2">
    <source>
        <dbReference type="EMBL" id="KAJ2925754.1"/>
    </source>
</evidence>
<dbReference type="SUPFAM" id="SSF50494">
    <property type="entry name" value="Trypsin-like serine proteases"/>
    <property type="match status" value="1"/>
</dbReference>
<feature type="non-terminal residue" evidence="2">
    <location>
        <position position="563"/>
    </location>
</feature>
<dbReference type="OrthoDB" id="5424209at2759"/>
<dbReference type="Proteomes" id="UP001140091">
    <property type="component" value="Unassembled WGS sequence"/>
</dbReference>
<evidence type="ECO:0000313" key="3">
    <source>
        <dbReference type="Proteomes" id="UP001140091"/>
    </source>
</evidence>
<dbReference type="EMBL" id="JANBPK010001121">
    <property type="protein sequence ID" value="KAJ2925754.1"/>
    <property type="molecule type" value="Genomic_DNA"/>
</dbReference>
<name>A0A9W8J3Q2_9AGAR</name>
<keyword evidence="3" id="KW-1185">Reference proteome</keyword>
<reference evidence="2" key="1">
    <citation type="submission" date="2022-06" db="EMBL/GenBank/DDBJ databases">
        <title>Genome Sequence of Candolleomyces eurysporus.</title>
        <authorList>
            <person name="Buettner E."/>
        </authorList>
    </citation>
    <scope>NUCLEOTIDE SEQUENCE</scope>
    <source>
        <strain evidence="2">VTCC 930004</strain>
    </source>
</reference>
<dbReference type="AlphaFoldDB" id="A0A9W8J3Q2"/>
<evidence type="ECO:0000256" key="1">
    <source>
        <dbReference type="SAM" id="Coils"/>
    </source>
</evidence>
<sequence length="563" mass="62314">MSTKHTYTPPSSTLRAQETDYYFCRLPSAPKLVARSDSSTRPWRKLRDPWPEYHQFTNIGRHEGLVSFWLNSSKREELVNLLDSRSVQFTSIDPVKVIEPRRDIWSDPVTTHRAMAIAVKPGTLSREDGAEVVVECKALLERHGIHDVEFVIREAECFSGVGPKFPEPAEFANAAVELRIPVSSTLGTAISSTSAPDGAGTRGFYVASEDDPSKLYFLTCRHVVFPSSSNVEQNAEYEYPTKAGSLEPCIGVIQPPAGTLQCVKEGGLKKIKRLEDIVASYQREAGALEGKRWQKKLKETTRWELEDHQKKLEAFKKELDALEAWGDESDRVIGHVVYSPPITTCGSAPSDHDSNDNKFILDVCVCELDPTKLGSNNFLGNVVDLGGDGDPYTLVKIISRHKLKRSINYDDMRLLKLEGFTPIDEMVNPTTTDVGGGDDYLRVGKRGGATGLTFGKANNLPSLRTYDFSSLDGTASTTKFRALEWGVFPPEPEPRGPPIEEYFSAGGDSGATVFDVENRIVGMLTGGSGTRDYVDIAYVMPGESIVEEIGRRWKRVNLNVLRG</sequence>
<comment type="caution">
    <text evidence="2">The sequence shown here is derived from an EMBL/GenBank/DDBJ whole genome shotgun (WGS) entry which is preliminary data.</text>
</comment>
<gene>
    <name evidence="2" type="ORF">H1R20_g11341</name>
</gene>
<keyword evidence="1" id="KW-0175">Coiled coil</keyword>
<feature type="coiled-coil region" evidence="1">
    <location>
        <begin position="271"/>
        <end position="325"/>
    </location>
</feature>
<organism evidence="2 3">
    <name type="scientific">Candolleomyces eurysporus</name>
    <dbReference type="NCBI Taxonomy" id="2828524"/>
    <lineage>
        <taxon>Eukaryota</taxon>
        <taxon>Fungi</taxon>
        <taxon>Dikarya</taxon>
        <taxon>Basidiomycota</taxon>
        <taxon>Agaricomycotina</taxon>
        <taxon>Agaricomycetes</taxon>
        <taxon>Agaricomycetidae</taxon>
        <taxon>Agaricales</taxon>
        <taxon>Agaricineae</taxon>
        <taxon>Psathyrellaceae</taxon>
        <taxon>Candolleomyces</taxon>
    </lineage>
</organism>
<dbReference type="InterPro" id="IPR009003">
    <property type="entry name" value="Peptidase_S1_PA"/>
</dbReference>
<evidence type="ECO:0008006" key="4">
    <source>
        <dbReference type="Google" id="ProtNLM"/>
    </source>
</evidence>
<protein>
    <recommendedName>
        <fullName evidence="4">Serine protease</fullName>
    </recommendedName>
</protein>
<proteinExistence type="predicted"/>
<accession>A0A9W8J3Q2</accession>